<dbReference type="PANTHER" id="PTHR37805">
    <property type="entry name" value="CYTOPLASMIC PROTEIN-RELATED"/>
    <property type="match status" value="1"/>
</dbReference>
<reference evidence="1 2" key="1">
    <citation type="submission" date="2017-05" db="EMBL/GenBank/DDBJ databases">
        <title>Vagococcus spp. assemblies.</title>
        <authorList>
            <person name="Gulvik C.A."/>
        </authorList>
    </citation>
    <scope>NUCLEOTIDE SEQUENCE [LARGE SCALE GENOMIC DNA]</scope>
    <source>
        <strain evidence="1 2">NCFB 2777</strain>
    </source>
</reference>
<dbReference type="Pfam" id="PF07308">
    <property type="entry name" value="DUF1456"/>
    <property type="match status" value="2"/>
</dbReference>
<keyword evidence="2" id="KW-1185">Reference proteome</keyword>
<dbReference type="OrthoDB" id="9788465at2"/>
<comment type="caution">
    <text evidence="1">The sequence shown here is derived from an EMBL/GenBank/DDBJ whole genome shotgun (WGS) entry which is preliminary data.</text>
</comment>
<gene>
    <name evidence="1" type="ORF">CBF35_14620</name>
</gene>
<evidence type="ECO:0000313" key="2">
    <source>
        <dbReference type="Proteomes" id="UP000287239"/>
    </source>
</evidence>
<dbReference type="PANTHER" id="PTHR37805:SF1">
    <property type="entry name" value="CYTOPLASMIC PROTEIN"/>
    <property type="match status" value="1"/>
</dbReference>
<name>A0A429ZC24_9ENTE</name>
<dbReference type="AlphaFoldDB" id="A0A429ZC24"/>
<accession>A0A429ZC24</accession>
<sequence>MNNNDKLVRIRYALDIKDTDMRKIFELGGEKVTKEDLAALLNRTASKNQLEDGEYLENEYELTCPNRLLETFYNGLITFKRGKRPLKPGEVEKPLPFTMTHQNGNNVMLKKLKIAMNMTSEDMLKTLELAGVIISASELSALFRKEGTKNYQMCGDRFARNYIKGLGIQHRQ</sequence>
<dbReference type="InterPro" id="IPR009921">
    <property type="entry name" value="YehS-like"/>
</dbReference>
<dbReference type="Proteomes" id="UP000287239">
    <property type="component" value="Unassembled WGS sequence"/>
</dbReference>
<protein>
    <submittedName>
        <fullName evidence="1">Cytoplasmic protein</fullName>
    </submittedName>
</protein>
<dbReference type="RefSeq" id="WP_126782461.1">
    <property type="nucleotide sequence ID" value="NZ_NGJU01000032.1"/>
</dbReference>
<proteinExistence type="predicted"/>
<dbReference type="GeneID" id="98569579"/>
<organism evidence="1 2">
    <name type="scientific">Vagococcus salmoninarum</name>
    <dbReference type="NCBI Taxonomy" id="2739"/>
    <lineage>
        <taxon>Bacteria</taxon>
        <taxon>Bacillati</taxon>
        <taxon>Bacillota</taxon>
        <taxon>Bacilli</taxon>
        <taxon>Lactobacillales</taxon>
        <taxon>Enterococcaceae</taxon>
        <taxon>Vagococcus</taxon>
    </lineage>
</organism>
<evidence type="ECO:0000313" key="1">
    <source>
        <dbReference type="EMBL" id="RST91241.1"/>
    </source>
</evidence>
<dbReference type="EMBL" id="NGJU01000032">
    <property type="protein sequence ID" value="RST91241.1"/>
    <property type="molecule type" value="Genomic_DNA"/>
</dbReference>